<dbReference type="PANTHER" id="PTHR30576">
    <property type="entry name" value="COLANIC BIOSYNTHESIS UDP-GLUCOSE LIPID CARRIER TRANSFERASE"/>
    <property type="match status" value="1"/>
</dbReference>
<evidence type="ECO:0000256" key="1">
    <source>
        <dbReference type="ARBA" id="ARBA00006464"/>
    </source>
</evidence>
<feature type="domain" description="Bacterial sugar transferase" evidence="3">
    <location>
        <begin position="11"/>
        <end position="210"/>
    </location>
</feature>
<sequence length="216" mass="24856">MNGRTYNLFLKRTTDIVFSALLITLFAPIALIAALFIRTDSDGPVFADVPERVGKDGKLFKMYKFRSMIMNAHRLLRNDKEFKELYEEYKRGSYKLRADPRITKVGKFIRKHSIDEIPQLLNVLKGEMSLVGPRAYYPDELQEQQKKYPHTKKLVAKVLSVKPGITGLWQVSGRSDVNFDKRVAIDAEYVDNMSLWKDIKIILKTPWAMISGRGAI</sequence>
<dbReference type="GO" id="GO:0016780">
    <property type="term" value="F:phosphotransferase activity, for other substituted phosphate groups"/>
    <property type="evidence" value="ECO:0007669"/>
    <property type="project" value="TreeGrafter"/>
</dbReference>
<dbReference type="PANTHER" id="PTHR30576:SF0">
    <property type="entry name" value="UNDECAPRENYL-PHOSPHATE N-ACETYLGALACTOSAMINYL 1-PHOSPHATE TRANSFERASE-RELATED"/>
    <property type="match status" value="1"/>
</dbReference>
<dbReference type="InterPro" id="IPR003362">
    <property type="entry name" value="Bact_transf"/>
</dbReference>
<gene>
    <name evidence="4" type="ORF">A3D06_01200</name>
</gene>
<feature type="transmembrane region" description="Helical" evidence="2">
    <location>
        <begin position="16"/>
        <end position="37"/>
    </location>
</feature>
<dbReference type="Proteomes" id="UP000177027">
    <property type="component" value="Unassembled WGS sequence"/>
</dbReference>
<accession>A0A1F7HDB3</accession>
<evidence type="ECO:0000313" key="4">
    <source>
        <dbReference type="EMBL" id="OGK29277.1"/>
    </source>
</evidence>
<keyword evidence="2" id="KW-0472">Membrane</keyword>
<keyword evidence="2" id="KW-0812">Transmembrane</keyword>
<organism evidence="4 5">
    <name type="scientific">Candidatus Roizmanbacteria bacterium RIFCSPHIGHO2_02_FULL_40_9</name>
    <dbReference type="NCBI Taxonomy" id="1802042"/>
    <lineage>
        <taxon>Bacteria</taxon>
        <taxon>Candidatus Roizmaniibacteriota</taxon>
    </lineage>
</organism>
<comment type="similarity">
    <text evidence="1">Belongs to the bacterial sugar transferase family.</text>
</comment>
<evidence type="ECO:0000259" key="3">
    <source>
        <dbReference type="Pfam" id="PF02397"/>
    </source>
</evidence>
<proteinExistence type="inferred from homology"/>
<keyword evidence="2" id="KW-1133">Transmembrane helix</keyword>
<name>A0A1F7HDB3_9BACT</name>
<dbReference type="AlphaFoldDB" id="A0A1F7HDB3"/>
<evidence type="ECO:0000256" key="2">
    <source>
        <dbReference type="SAM" id="Phobius"/>
    </source>
</evidence>
<comment type="caution">
    <text evidence="4">The sequence shown here is derived from an EMBL/GenBank/DDBJ whole genome shotgun (WGS) entry which is preliminary data.</text>
</comment>
<protein>
    <recommendedName>
        <fullName evidence="3">Bacterial sugar transferase domain-containing protein</fullName>
    </recommendedName>
</protein>
<dbReference type="Pfam" id="PF02397">
    <property type="entry name" value="Bac_transf"/>
    <property type="match status" value="1"/>
</dbReference>
<dbReference type="EMBL" id="MFZS01000008">
    <property type="protein sequence ID" value="OGK29277.1"/>
    <property type="molecule type" value="Genomic_DNA"/>
</dbReference>
<evidence type="ECO:0000313" key="5">
    <source>
        <dbReference type="Proteomes" id="UP000177027"/>
    </source>
</evidence>
<reference evidence="4 5" key="1">
    <citation type="journal article" date="2016" name="Nat. Commun.">
        <title>Thousands of microbial genomes shed light on interconnected biogeochemical processes in an aquifer system.</title>
        <authorList>
            <person name="Anantharaman K."/>
            <person name="Brown C.T."/>
            <person name="Hug L.A."/>
            <person name="Sharon I."/>
            <person name="Castelle C.J."/>
            <person name="Probst A.J."/>
            <person name="Thomas B.C."/>
            <person name="Singh A."/>
            <person name="Wilkins M.J."/>
            <person name="Karaoz U."/>
            <person name="Brodie E.L."/>
            <person name="Williams K.H."/>
            <person name="Hubbard S.S."/>
            <person name="Banfield J.F."/>
        </authorList>
    </citation>
    <scope>NUCLEOTIDE SEQUENCE [LARGE SCALE GENOMIC DNA]</scope>
</reference>